<evidence type="ECO:0000256" key="1">
    <source>
        <dbReference type="SAM" id="MobiDB-lite"/>
    </source>
</evidence>
<feature type="region of interest" description="Disordered" evidence="1">
    <location>
        <begin position="338"/>
        <end position="386"/>
    </location>
</feature>
<dbReference type="VEuPathDB" id="GiardiaDB:GMRT_12791"/>
<proteinExistence type="predicted"/>
<name>A0A4Z1T3L7_GIAMU</name>
<feature type="compositionally biased region" description="Low complexity" evidence="1">
    <location>
        <begin position="377"/>
        <end position="386"/>
    </location>
</feature>
<keyword evidence="3" id="KW-1185">Reference proteome</keyword>
<accession>A0A4Z1T3L7</accession>
<dbReference type="AlphaFoldDB" id="A0A4Z1T3L7"/>
<evidence type="ECO:0000313" key="3">
    <source>
        <dbReference type="Proteomes" id="UP000315496"/>
    </source>
</evidence>
<feature type="compositionally biased region" description="Pro residues" evidence="1">
    <location>
        <begin position="365"/>
        <end position="376"/>
    </location>
</feature>
<dbReference type="EMBL" id="VDLU01000004">
    <property type="protein sequence ID" value="TNJ27129.1"/>
    <property type="molecule type" value="Genomic_DNA"/>
</dbReference>
<protein>
    <submittedName>
        <fullName evidence="2">Uncharacterized protein</fullName>
    </submittedName>
</protein>
<dbReference type="Proteomes" id="UP000315496">
    <property type="component" value="Chromosome 4"/>
</dbReference>
<evidence type="ECO:0000313" key="2">
    <source>
        <dbReference type="EMBL" id="TNJ27129.1"/>
    </source>
</evidence>
<organism evidence="2 3">
    <name type="scientific">Giardia muris</name>
    <dbReference type="NCBI Taxonomy" id="5742"/>
    <lineage>
        <taxon>Eukaryota</taxon>
        <taxon>Metamonada</taxon>
        <taxon>Diplomonadida</taxon>
        <taxon>Hexamitidae</taxon>
        <taxon>Giardiinae</taxon>
        <taxon>Giardia</taxon>
    </lineage>
</organism>
<gene>
    <name evidence="2" type="ORF">GMRT_12791</name>
</gene>
<comment type="caution">
    <text evidence="2">The sequence shown here is derived from an EMBL/GenBank/DDBJ whole genome shotgun (WGS) entry which is preliminary data.</text>
</comment>
<reference evidence="2 3" key="1">
    <citation type="submission" date="2019-05" db="EMBL/GenBank/DDBJ databases">
        <title>The compact genome of Giardia muris reveals important steps in the evolution of intestinal protozoan parasites.</title>
        <authorList>
            <person name="Xu F."/>
            <person name="Jimenez-Gonzalez A."/>
            <person name="Einarsson E."/>
            <person name="Astvaldsson A."/>
            <person name="Peirasmaki D."/>
            <person name="Eckmann L."/>
            <person name="Andersson J.O."/>
            <person name="Svard S.G."/>
            <person name="Jerlstrom-Hultqvist J."/>
        </authorList>
    </citation>
    <scope>NUCLEOTIDE SEQUENCE [LARGE SCALE GENOMIC DNA]</scope>
    <source>
        <strain evidence="2 3">Roberts-Thomson</strain>
    </source>
</reference>
<sequence length="464" mass="50989">MTTVPTYKDKLCETVLRYRALDFKLVFYNDRCTKFDLYDGCGRVAYTYSFTDTKFTGIYAFPGPQGTYFVTKNAYLFLLKYPACRGFKPILLDNTIIRIRNPEKTLEAIFHYGASSFSYVRKVYNSKTKMVHHVCFHCNHNTLVRSIAKSAPEKDDSVGQLDEVITNEHLFCLTSTVKGKKRVHNVQFKIDPAKPYHQYYDAEITDITDDLKLQAARKIMVLESRADMLVLDVDAAACVRLAHEGRVTCRDEDEVEITPVSLPSEVASKLSDVDADTIFANGNRLYIQDQSGAHYTVDLASLAVAEIDAKDFKAAKKLEDLCTSIYTNDYADGLHKHQVHPRVGDPVPGSNTRSTRGSVSAPSVPAVPPSCPPQAQPQPKSQSPPCDCDATAAAVLAGMVAEPVSQLSSKCCSQAAASAPEKKAEACHAKKECVAKTEITPSRAGTVEGDESAILAGLVADYEI</sequence>
<dbReference type="OrthoDB" id="10251035at2759"/>